<accession>A0A067P2P3</accession>
<name>A0A067P2P3_9AGAM</name>
<protein>
    <submittedName>
        <fullName evidence="2">Uncharacterized protein</fullName>
    </submittedName>
</protein>
<organism evidence="2 3">
    <name type="scientific">Jaapia argillacea MUCL 33604</name>
    <dbReference type="NCBI Taxonomy" id="933084"/>
    <lineage>
        <taxon>Eukaryota</taxon>
        <taxon>Fungi</taxon>
        <taxon>Dikarya</taxon>
        <taxon>Basidiomycota</taxon>
        <taxon>Agaricomycotina</taxon>
        <taxon>Agaricomycetes</taxon>
        <taxon>Agaricomycetidae</taxon>
        <taxon>Jaapiales</taxon>
        <taxon>Jaapiaceae</taxon>
        <taxon>Jaapia</taxon>
    </lineage>
</organism>
<keyword evidence="3" id="KW-1185">Reference proteome</keyword>
<gene>
    <name evidence="2" type="ORF">JAAARDRAFT_663184</name>
</gene>
<proteinExistence type="predicted"/>
<evidence type="ECO:0000256" key="1">
    <source>
        <dbReference type="SAM" id="MobiDB-lite"/>
    </source>
</evidence>
<dbReference type="EMBL" id="KL197795">
    <property type="protein sequence ID" value="KDQ49198.1"/>
    <property type="molecule type" value="Genomic_DNA"/>
</dbReference>
<feature type="region of interest" description="Disordered" evidence="1">
    <location>
        <begin position="1"/>
        <end position="28"/>
    </location>
</feature>
<dbReference type="AlphaFoldDB" id="A0A067P2P3"/>
<dbReference type="Proteomes" id="UP000027265">
    <property type="component" value="Unassembled WGS sequence"/>
</dbReference>
<reference evidence="3" key="1">
    <citation type="journal article" date="2014" name="Proc. Natl. Acad. Sci. U.S.A.">
        <title>Extensive sampling of basidiomycete genomes demonstrates inadequacy of the white-rot/brown-rot paradigm for wood decay fungi.</title>
        <authorList>
            <person name="Riley R."/>
            <person name="Salamov A.A."/>
            <person name="Brown D.W."/>
            <person name="Nagy L.G."/>
            <person name="Floudas D."/>
            <person name="Held B.W."/>
            <person name="Levasseur A."/>
            <person name="Lombard V."/>
            <person name="Morin E."/>
            <person name="Otillar R."/>
            <person name="Lindquist E.A."/>
            <person name="Sun H."/>
            <person name="LaButti K.M."/>
            <person name="Schmutz J."/>
            <person name="Jabbour D."/>
            <person name="Luo H."/>
            <person name="Baker S.E."/>
            <person name="Pisabarro A.G."/>
            <person name="Walton J.D."/>
            <person name="Blanchette R.A."/>
            <person name="Henrissat B."/>
            <person name="Martin F."/>
            <person name="Cullen D."/>
            <person name="Hibbett D.S."/>
            <person name="Grigoriev I.V."/>
        </authorList>
    </citation>
    <scope>NUCLEOTIDE SEQUENCE [LARGE SCALE GENOMIC DNA]</scope>
    <source>
        <strain evidence="3">MUCL 33604</strain>
    </source>
</reference>
<dbReference type="HOGENOM" id="CLU_1619287_0_0_1"/>
<dbReference type="InParanoid" id="A0A067P2P3"/>
<evidence type="ECO:0000313" key="2">
    <source>
        <dbReference type="EMBL" id="KDQ49198.1"/>
    </source>
</evidence>
<evidence type="ECO:0000313" key="3">
    <source>
        <dbReference type="Proteomes" id="UP000027265"/>
    </source>
</evidence>
<sequence length="164" mass="18188">MINICPKEPSPRRRSRTEPHHLPISHSMEIGQRSGVAEAFSYVETHLFSAFVVSMLRMPSTVFRSLTILHAIKSHLGGNCFQHEICREISSHQGHLLADGSYVIPIDMSDLPTISSHSRLPRPVFSFHLSLMSSLSRLCVAQIPAPSLAMKSPGKRGAYLRGMS</sequence>